<dbReference type="STRING" id="1798481.A2678_01275"/>
<keyword evidence="1" id="KW-0472">Membrane</keyword>
<name>A0A1F6CIN8_9BACT</name>
<protein>
    <submittedName>
        <fullName evidence="2">Uncharacterized protein</fullName>
    </submittedName>
</protein>
<proteinExistence type="predicted"/>
<evidence type="ECO:0000313" key="3">
    <source>
        <dbReference type="Proteomes" id="UP000178815"/>
    </source>
</evidence>
<accession>A0A1F6CIN8</accession>
<reference evidence="2 3" key="1">
    <citation type="journal article" date="2016" name="Nat. Commun.">
        <title>Thousands of microbial genomes shed light on interconnected biogeochemical processes in an aquifer system.</title>
        <authorList>
            <person name="Anantharaman K."/>
            <person name="Brown C.T."/>
            <person name="Hug L.A."/>
            <person name="Sharon I."/>
            <person name="Castelle C.J."/>
            <person name="Probst A.J."/>
            <person name="Thomas B.C."/>
            <person name="Singh A."/>
            <person name="Wilkins M.J."/>
            <person name="Karaoz U."/>
            <person name="Brodie E.L."/>
            <person name="Williams K.H."/>
            <person name="Hubbard S.S."/>
            <person name="Banfield J.F."/>
        </authorList>
    </citation>
    <scope>NUCLEOTIDE SEQUENCE [LARGE SCALE GENOMIC DNA]</scope>
</reference>
<dbReference type="AlphaFoldDB" id="A0A1F6CIN8"/>
<evidence type="ECO:0000313" key="2">
    <source>
        <dbReference type="EMBL" id="OGG49079.1"/>
    </source>
</evidence>
<evidence type="ECO:0000256" key="1">
    <source>
        <dbReference type="SAM" id="Phobius"/>
    </source>
</evidence>
<dbReference type="Proteomes" id="UP000178815">
    <property type="component" value="Unassembled WGS sequence"/>
</dbReference>
<gene>
    <name evidence="2" type="ORF">A2678_01275</name>
</gene>
<keyword evidence="1" id="KW-1133">Transmembrane helix</keyword>
<dbReference type="EMBL" id="MFKU01000005">
    <property type="protein sequence ID" value="OGG49079.1"/>
    <property type="molecule type" value="Genomic_DNA"/>
</dbReference>
<feature type="transmembrane region" description="Helical" evidence="1">
    <location>
        <begin position="54"/>
        <end position="72"/>
    </location>
</feature>
<comment type="caution">
    <text evidence="2">The sequence shown here is derived from an EMBL/GenBank/DDBJ whole genome shotgun (WGS) entry which is preliminary data.</text>
</comment>
<organism evidence="2 3">
    <name type="scientific">Candidatus Kaiserbacteria bacterium RIFCSPHIGHO2_01_FULL_53_31</name>
    <dbReference type="NCBI Taxonomy" id="1798481"/>
    <lineage>
        <taxon>Bacteria</taxon>
        <taxon>Candidatus Kaiseribacteriota</taxon>
    </lineage>
</organism>
<keyword evidence="1" id="KW-0812">Transmembrane</keyword>
<sequence length="83" mass="8815">MRGIVTILTFVSVVLFPWPLSAFVALIAGVSEPLVPLAAGLFADTLYYMPQSGAWPLFTLSGAVVTIIAAIVHDRLRTSRIGG</sequence>